<name>A0AA88RD07_9ASTE</name>
<dbReference type="GO" id="GO:0003964">
    <property type="term" value="F:RNA-directed DNA polymerase activity"/>
    <property type="evidence" value="ECO:0007669"/>
    <property type="project" value="TreeGrafter"/>
</dbReference>
<dbReference type="GO" id="GO:0090615">
    <property type="term" value="P:mitochondrial mRNA processing"/>
    <property type="evidence" value="ECO:0007669"/>
    <property type="project" value="TreeGrafter"/>
</dbReference>
<evidence type="ECO:0000313" key="2">
    <source>
        <dbReference type="EMBL" id="KAK2987199.1"/>
    </source>
</evidence>
<organism evidence="2 3">
    <name type="scientific">Escallonia rubra</name>
    <dbReference type="NCBI Taxonomy" id="112253"/>
    <lineage>
        <taxon>Eukaryota</taxon>
        <taxon>Viridiplantae</taxon>
        <taxon>Streptophyta</taxon>
        <taxon>Embryophyta</taxon>
        <taxon>Tracheophyta</taxon>
        <taxon>Spermatophyta</taxon>
        <taxon>Magnoliopsida</taxon>
        <taxon>eudicotyledons</taxon>
        <taxon>Gunneridae</taxon>
        <taxon>Pentapetalae</taxon>
        <taxon>asterids</taxon>
        <taxon>campanulids</taxon>
        <taxon>Escalloniales</taxon>
        <taxon>Escalloniaceae</taxon>
        <taxon>Escallonia</taxon>
    </lineage>
</organism>
<dbReference type="PANTHER" id="PTHR33642">
    <property type="entry name" value="COX1/OXI3 INTRON 1 PROTEIN-RELATED"/>
    <property type="match status" value="1"/>
</dbReference>
<evidence type="ECO:0000313" key="3">
    <source>
        <dbReference type="Proteomes" id="UP001187471"/>
    </source>
</evidence>
<dbReference type="Proteomes" id="UP001187471">
    <property type="component" value="Unassembled WGS sequence"/>
</dbReference>
<dbReference type="GO" id="GO:0006315">
    <property type="term" value="P:homing of group II introns"/>
    <property type="evidence" value="ECO:0007669"/>
    <property type="project" value="TreeGrafter"/>
</dbReference>
<dbReference type="EMBL" id="JAVXUO010001010">
    <property type="protein sequence ID" value="KAK2987199.1"/>
    <property type="molecule type" value="Genomic_DNA"/>
</dbReference>
<dbReference type="GO" id="GO:0005739">
    <property type="term" value="C:mitochondrion"/>
    <property type="evidence" value="ECO:0007669"/>
    <property type="project" value="TreeGrafter"/>
</dbReference>
<keyword evidence="3" id="KW-1185">Reference proteome</keyword>
<comment type="caution">
    <text evidence="2">The sequence shown here is derived from an EMBL/GenBank/DDBJ whole genome shotgun (WGS) entry which is preliminary data.</text>
</comment>
<dbReference type="Pfam" id="PF01348">
    <property type="entry name" value="Intron_maturas2"/>
    <property type="match status" value="1"/>
</dbReference>
<accession>A0AA88RD07</accession>
<protein>
    <recommendedName>
        <fullName evidence="1">Domain X domain-containing protein</fullName>
    </recommendedName>
</protein>
<dbReference type="InterPro" id="IPR024937">
    <property type="entry name" value="Domain_X"/>
</dbReference>
<dbReference type="AlphaFoldDB" id="A0AA88RD07"/>
<proteinExistence type="predicted"/>
<evidence type="ECO:0000259" key="1">
    <source>
        <dbReference type="Pfam" id="PF01348"/>
    </source>
</evidence>
<dbReference type="PANTHER" id="PTHR33642:SF3">
    <property type="entry name" value="NUCLEAR INTRON MATURASE 4, MITOCHONDRIAL"/>
    <property type="match status" value="1"/>
</dbReference>
<gene>
    <name evidence="2" type="ORF">RJ640_029084</name>
</gene>
<reference evidence="2" key="1">
    <citation type="submission" date="2022-12" db="EMBL/GenBank/DDBJ databases">
        <title>Draft genome assemblies for two species of Escallonia (Escalloniales).</title>
        <authorList>
            <person name="Chanderbali A."/>
            <person name="Dervinis C."/>
            <person name="Anghel I."/>
            <person name="Soltis D."/>
            <person name="Soltis P."/>
            <person name="Zapata F."/>
        </authorList>
    </citation>
    <scope>NUCLEOTIDE SEQUENCE</scope>
    <source>
        <strain evidence="2">UCBG92.1500</strain>
        <tissue evidence="2">Leaf</tissue>
    </source>
</reference>
<sequence length="269" mass="30447">MNKGTPASTKNNQKSSVDEVHSIVCRWFSWYSLCDNFNEVKLIVSDQVRKSCIRTLAAKYRIHEADIENRFDSELSRLPVMQEIDGSNDEAFMYGFMDAISPSTICCLWNGMTMKVATSYNGLLRVPSGFESLESALPYSASSLSKNNDRSTIEMDVSPPTKNCSLLACISTGYSLKIILARYAFYQSHALILRKAHQKEDLLPLELELNRLIFWLLAIMAMPQRPSLYSLSRSILMYPSSPQLMPHEFLINQYFLPSSVVPYPTAVTP</sequence>
<feature type="domain" description="Domain X" evidence="1">
    <location>
        <begin position="11"/>
        <end position="73"/>
    </location>
</feature>